<dbReference type="GO" id="GO:0015833">
    <property type="term" value="P:peptide transport"/>
    <property type="evidence" value="ECO:0007669"/>
    <property type="project" value="InterPro"/>
</dbReference>
<dbReference type="GO" id="GO:0055085">
    <property type="term" value="P:transmembrane transport"/>
    <property type="evidence" value="ECO:0007669"/>
    <property type="project" value="UniProtKB-ARBA"/>
</dbReference>
<dbReference type="Proteomes" id="UP000182836">
    <property type="component" value="Unassembled WGS sequence"/>
</dbReference>
<name>A0A0M0H7P3_ANEMI</name>
<evidence type="ECO:0000256" key="1">
    <source>
        <dbReference type="ARBA" id="ARBA00005417"/>
    </source>
</evidence>
<evidence type="ECO:0000259" key="5">
    <source>
        <dbReference type="PROSITE" id="PS50893"/>
    </source>
</evidence>
<dbReference type="InterPro" id="IPR027417">
    <property type="entry name" value="P-loop_NTPase"/>
</dbReference>
<dbReference type="PANTHER" id="PTHR43776:SF7">
    <property type="entry name" value="D,D-DIPEPTIDE TRANSPORT ATP-BINDING PROTEIN DDPF-RELATED"/>
    <property type="match status" value="1"/>
</dbReference>
<dbReference type="OrthoDB" id="9802264at2"/>
<evidence type="ECO:0000313" key="9">
    <source>
        <dbReference type="Proteomes" id="UP000182836"/>
    </source>
</evidence>
<evidence type="ECO:0000313" key="7">
    <source>
        <dbReference type="EMBL" id="SDI04660.1"/>
    </source>
</evidence>
<dbReference type="GeneID" id="42308260"/>
<dbReference type="AlphaFoldDB" id="A0A0M0H7P3"/>
<dbReference type="PATRIC" id="fig|47500.9.peg.6728"/>
<dbReference type="GO" id="GO:0016887">
    <property type="term" value="F:ATP hydrolysis activity"/>
    <property type="evidence" value="ECO:0007669"/>
    <property type="project" value="InterPro"/>
</dbReference>
<evidence type="ECO:0000256" key="4">
    <source>
        <dbReference type="ARBA" id="ARBA00022840"/>
    </source>
</evidence>
<dbReference type="PANTHER" id="PTHR43776">
    <property type="entry name" value="TRANSPORT ATP-BINDING PROTEIN"/>
    <property type="match status" value="1"/>
</dbReference>
<evidence type="ECO:0000313" key="6">
    <source>
        <dbReference type="EMBL" id="KON98104.1"/>
    </source>
</evidence>
<accession>A0A0M0H7P3</accession>
<gene>
    <name evidence="6" type="ORF">AF333_24365</name>
    <name evidence="7" type="ORF">SAMN04487909_101351</name>
</gene>
<dbReference type="NCBIfam" id="NF008453">
    <property type="entry name" value="PRK11308.1"/>
    <property type="match status" value="1"/>
</dbReference>
<keyword evidence="8" id="KW-1185">Reference proteome</keyword>
<dbReference type="InterPro" id="IPR003593">
    <property type="entry name" value="AAA+_ATPase"/>
</dbReference>
<dbReference type="InterPro" id="IPR003439">
    <property type="entry name" value="ABC_transporter-like_ATP-bd"/>
</dbReference>
<dbReference type="GO" id="GO:0005524">
    <property type="term" value="F:ATP binding"/>
    <property type="evidence" value="ECO:0007669"/>
    <property type="project" value="UniProtKB-KW"/>
</dbReference>
<feature type="domain" description="ABC transporter" evidence="5">
    <location>
        <begin position="20"/>
        <end position="263"/>
    </location>
</feature>
<dbReference type="InterPro" id="IPR050319">
    <property type="entry name" value="ABC_transp_ATP-bind"/>
</dbReference>
<organism evidence="6 8">
    <name type="scientific">Aneurinibacillus migulanus</name>
    <name type="common">Bacillus migulanus</name>
    <dbReference type="NCBI Taxonomy" id="47500"/>
    <lineage>
        <taxon>Bacteria</taxon>
        <taxon>Bacillati</taxon>
        <taxon>Bacillota</taxon>
        <taxon>Bacilli</taxon>
        <taxon>Bacillales</taxon>
        <taxon>Paenibacillaceae</taxon>
        <taxon>Aneurinibacillus group</taxon>
        <taxon>Aneurinibacillus</taxon>
    </lineage>
</organism>
<evidence type="ECO:0000256" key="3">
    <source>
        <dbReference type="ARBA" id="ARBA00022741"/>
    </source>
</evidence>
<dbReference type="Proteomes" id="UP000037269">
    <property type="component" value="Unassembled WGS sequence"/>
</dbReference>
<dbReference type="Pfam" id="PF00005">
    <property type="entry name" value="ABC_tran"/>
    <property type="match status" value="1"/>
</dbReference>
<reference evidence="6 8" key="1">
    <citation type="submission" date="2015-07" db="EMBL/GenBank/DDBJ databases">
        <title>Fjat-14205 dsm 2895.</title>
        <authorList>
            <person name="Liu B."/>
            <person name="Wang J."/>
            <person name="Zhu Y."/>
            <person name="Liu G."/>
            <person name="Chen Q."/>
            <person name="Chen Z."/>
            <person name="Lan J."/>
            <person name="Che J."/>
            <person name="Ge C."/>
            <person name="Shi H."/>
            <person name="Pan Z."/>
            <person name="Liu X."/>
        </authorList>
    </citation>
    <scope>NUCLEOTIDE SEQUENCE [LARGE SCALE GENOMIC DNA]</scope>
    <source>
        <strain evidence="6 8">DSM 2895</strain>
    </source>
</reference>
<keyword evidence="3" id="KW-0547">Nucleotide-binding</keyword>
<dbReference type="SUPFAM" id="SSF52540">
    <property type="entry name" value="P-loop containing nucleoside triphosphate hydrolases"/>
    <property type="match status" value="1"/>
</dbReference>
<dbReference type="PROSITE" id="PS50893">
    <property type="entry name" value="ABC_TRANSPORTER_2"/>
    <property type="match status" value="1"/>
</dbReference>
<evidence type="ECO:0000313" key="8">
    <source>
        <dbReference type="Proteomes" id="UP000037269"/>
    </source>
</evidence>
<dbReference type="NCBIfam" id="TIGR01727">
    <property type="entry name" value="oligo_HPY"/>
    <property type="match status" value="1"/>
</dbReference>
<dbReference type="EMBL" id="LGUG01000004">
    <property type="protein sequence ID" value="KON98104.1"/>
    <property type="molecule type" value="Genomic_DNA"/>
</dbReference>
<dbReference type="FunFam" id="3.40.50.300:FF:000016">
    <property type="entry name" value="Oligopeptide ABC transporter ATP-binding component"/>
    <property type="match status" value="1"/>
</dbReference>
<evidence type="ECO:0000256" key="2">
    <source>
        <dbReference type="ARBA" id="ARBA00022448"/>
    </source>
</evidence>
<dbReference type="RefSeq" id="WP_043068033.1">
    <property type="nucleotide sequence ID" value="NZ_BJOA01000001.1"/>
</dbReference>
<sequence>MKSIVREIAVQKNKKQGTLLQVRNLKKYFHASGGTVKAVSDVTFDIKAGETLGVVGESGCGKSTMGRTILRLYDATEGEVLFEGKDVHKASTRELKKLRRDMQMIFQDPYASLNPRMTIGEIIGEAIDLHKLASGTERKARIQELLTLVGLKAEHINRFPHEFSGGQRQRIGIARALAVEPKFIVCDEPISALDVSIQAQVVNLLSDLQNKMGLTYLFIAHDLSMVKHISDRVAVMYLGKIAELSGSEDLYTNPLHPYTEALLSAIPIPDPEVERKRQRIVLKGDVPSPMNPPSGCHFRTRCPYAMESCAKIDPVWQEVKPDHFVACHLYNKDVMGTDVRKA</sequence>
<dbReference type="Pfam" id="PF08352">
    <property type="entry name" value="oligo_HPY"/>
    <property type="match status" value="1"/>
</dbReference>
<protein>
    <submittedName>
        <fullName evidence="6">Peptide ABC transporter ATP-binding protein</fullName>
    </submittedName>
    <submittedName>
        <fullName evidence="7">Peptide/nickel transport system ATP-binding protein</fullName>
    </submittedName>
</protein>
<dbReference type="STRING" id="47500.AF333_24365"/>
<proteinExistence type="inferred from homology"/>
<keyword evidence="4 6" id="KW-0067">ATP-binding</keyword>
<dbReference type="InterPro" id="IPR017871">
    <property type="entry name" value="ABC_transporter-like_CS"/>
</dbReference>
<dbReference type="InterPro" id="IPR013563">
    <property type="entry name" value="Oligopep_ABC_C"/>
</dbReference>
<dbReference type="SMART" id="SM00382">
    <property type="entry name" value="AAA"/>
    <property type="match status" value="1"/>
</dbReference>
<dbReference type="Gene3D" id="3.40.50.300">
    <property type="entry name" value="P-loop containing nucleotide triphosphate hydrolases"/>
    <property type="match status" value="1"/>
</dbReference>
<reference evidence="7 9" key="2">
    <citation type="submission" date="2016-10" db="EMBL/GenBank/DDBJ databases">
        <authorList>
            <person name="de Groot N.N."/>
        </authorList>
    </citation>
    <scope>NUCLEOTIDE SEQUENCE [LARGE SCALE GENOMIC DNA]</scope>
    <source>
        <strain evidence="7 9">DSM 2895</strain>
    </source>
</reference>
<comment type="similarity">
    <text evidence="1">Belongs to the ABC transporter superfamily.</text>
</comment>
<dbReference type="CDD" id="cd03257">
    <property type="entry name" value="ABC_NikE_OppD_transporters"/>
    <property type="match status" value="1"/>
</dbReference>
<keyword evidence="2" id="KW-0813">Transport</keyword>
<dbReference type="PROSITE" id="PS00211">
    <property type="entry name" value="ABC_TRANSPORTER_1"/>
    <property type="match status" value="1"/>
</dbReference>
<dbReference type="EMBL" id="FNED01000001">
    <property type="protein sequence ID" value="SDI04660.1"/>
    <property type="molecule type" value="Genomic_DNA"/>
</dbReference>